<accession>K0SW92</accession>
<evidence type="ECO:0000256" key="1">
    <source>
        <dbReference type="SAM" id="MobiDB-lite"/>
    </source>
</evidence>
<keyword evidence="3" id="KW-1185">Reference proteome</keyword>
<reference evidence="2 3" key="1">
    <citation type="journal article" date="2012" name="Genome Biol.">
        <title>Genome and low-iron response of an oceanic diatom adapted to chronic iron limitation.</title>
        <authorList>
            <person name="Lommer M."/>
            <person name="Specht M."/>
            <person name="Roy A.S."/>
            <person name="Kraemer L."/>
            <person name="Andreson R."/>
            <person name="Gutowska M.A."/>
            <person name="Wolf J."/>
            <person name="Bergner S.V."/>
            <person name="Schilhabel M.B."/>
            <person name="Klostermeier U.C."/>
            <person name="Beiko R.G."/>
            <person name="Rosenstiel P."/>
            <person name="Hippler M."/>
            <person name="Laroche J."/>
        </authorList>
    </citation>
    <scope>NUCLEOTIDE SEQUENCE [LARGE SCALE GENOMIC DNA]</scope>
    <source>
        <strain evidence="2 3">CCMP1005</strain>
    </source>
</reference>
<comment type="caution">
    <text evidence="2">The sequence shown here is derived from an EMBL/GenBank/DDBJ whole genome shotgun (WGS) entry which is preliminary data.</text>
</comment>
<name>K0SW92_THAOC</name>
<dbReference type="EMBL" id="AGNL01010338">
    <property type="protein sequence ID" value="EJK69214.1"/>
    <property type="molecule type" value="Genomic_DNA"/>
</dbReference>
<protein>
    <submittedName>
        <fullName evidence="2">Uncharacterized protein</fullName>
    </submittedName>
</protein>
<feature type="compositionally biased region" description="Basic and acidic residues" evidence="1">
    <location>
        <begin position="20"/>
        <end position="42"/>
    </location>
</feature>
<proteinExistence type="predicted"/>
<evidence type="ECO:0000313" key="2">
    <source>
        <dbReference type="EMBL" id="EJK69214.1"/>
    </source>
</evidence>
<feature type="region of interest" description="Disordered" evidence="1">
    <location>
        <begin position="20"/>
        <end position="71"/>
    </location>
</feature>
<dbReference type="AlphaFoldDB" id="K0SW92"/>
<dbReference type="Proteomes" id="UP000266841">
    <property type="component" value="Unassembled WGS sequence"/>
</dbReference>
<evidence type="ECO:0000313" key="3">
    <source>
        <dbReference type="Proteomes" id="UP000266841"/>
    </source>
</evidence>
<sequence length="143" mass="16053">MSTSHFVFVSLEKSFARLRDKEETGKRKRCRDPYVNDGRSPDKGSQLVPKHKRRKLSNSQSQRANVRGAQRAPRMVDVVNLAKAIPFQFQSGGVQYNNTCPLDSVLMCLYLIRKLSVVSVGLLETDGHTGGYTEEKSPKGLQK</sequence>
<organism evidence="2 3">
    <name type="scientific">Thalassiosira oceanica</name>
    <name type="common">Marine diatom</name>
    <dbReference type="NCBI Taxonomy" id="159749"/>
    <lineage>
        <taxon>Eukaryota</taxon>
        <taxon>Sar</taxon>
        <taxon>Stramenopiles</taxon>
        <taxon>Ochrophyta</taxon>
        <taxon>Bacillariophyta</taxon>
        <taxon>Coscinodiscophyceae</taxon>
        <taxon>Thalassiosirophycidae</taxon>
        <taxon>Thalassiosirales</taxon>
        <taxon>Thalassiosiraceae</taxon>
        <taxon>Thalassiosira</taxon>
    </lineage>
</organism>
<gene>
    <name evidence="2" type="ORF">THAOC_09546</name>
</gene>